<dbReference type="VEuPathDB" id="GiardiaDB:SS50377_24993"/>
<dbReference type="Pfam" id="PF13921">
    <property type="entry name" value="Myb_DNA-bind_6"/>
    <property type="match status" value="1"/>
</dbReference>
<dbReference type="InterPro" id="IPR001005">
    <property type="entry name" value="SANT/Myb"/>
</dbReference>
<dbReference type="InterPro" id="IPR017930">
    <property type="entry name" value="Myb_dom"/>
</dbReference>
<reference evidence="2" key="1">
    <citation type="journal article" date="2014" name="PLoS Genet.">
        <title>The Genome of Spironucleus salmonicida Highlights a Fish Pathogen Adapted to Fluctuating Environments.</title>
        <authorList>
            <person name="Xu F."/>
            <person name="Jerlstrom-Hultqvist J."/>
            <person name="Einarsson E."/>
            <person name="Astvaldsson A."/>
            <person name="Svard S.G."/>
            <person name="Andersson J.O."/>
        </authorList>
    </citation>
    <scope>NUCLEOTIDE SEQUENCE</scope>
</reference>
<dbReference type="EMBL" id="KI545956">
    <property type="protein sequence ID" value="EST49107.1"/>
    <property type="molecule type" value="Genomic_DNA"/>
</dbReference>
<evidence type="ECO:0000259" key="1">
    <source>
        <dbReference type="PROSITE" id="PS51294"/>
    </source>
</evidence>
<dbReference type="PROSITE" id="PS51294">
    <property type="entry name" value="HTH_MYB"/>
    <property type="match status" value="1"/>
</dbReference>
<sequence>MRRSPDLLSAYPRHAQRSCAVLRAAPPGPRTVVIRRRPPWLHSMAGRTALEARRLAAADFTGAAEEKNRIIPRITQVRPTRSIGGTRYHLARDLKPSCSKMSGARKLPSRPPQLVGPTVRMRDLGWAPRPDGDDSQLAVDPQLVSAPWDLPGQDQQDHDQALLRLGRQKRGTWEGICNEMEALFPRASFSALRLSQRYRRVLRRNTAPFTPEEDEALGRLFTAHPHAFAKIGAVLGRTDCQVRTRLRSLKLLGK</sequence>
<dbReference type="InterPro" id="IPR009057">
    <property type="entry name" value="Homeodomain-like_sf"/>
</dbReference>
<feature type="domain" description="HTH myb-type" evidence="1">
    <location>
        <begin position="203"/>
        <end position="254"/>
    </location>
</feature>
<name>V6LWT1_9EUKA</name>
<dbReference type="Gene3D" id="1.10.10.60">
    <property type="entry name" value="Homeodomain-like"/>
    <property type="match status" value="1"/>
</dbReference>
<evidence type="ECO:0000313" key="2">
    <source>
        <dbReference type="EMBL" id="EST49107.1"/>
    </source>
</evidence>
<gene>
    <name evidence="2" type="ORF">SS50377_10588</name>
</gene>
<accession>V6LWT1</accession>
<dbReference type="AlphaFoldDB" id="V6LWT1"/>
<organism evidence="2">
    <name type="scientific">Spironucleus salmonicida</name>
    <dbReference type="NCBI Taxonomy" id="348837"/>
    <lineage>
        <taxon>Eukaryota</taxon>
        <taxon>Metamonada</taxon>
        <taxon>Diplomonadida</taxon>
        <taxon>Hexamitidae</taxon>
        <taxon>Hexamitinae</taxon>
        <taxon>Spironucleus</taxon>
    </lineage>
</organism>
<proteinExistence type="predicted"/>
<dbReference type="CDD" id="cd00167">
    <property type="entry name" value="SANT"/>
    <property type="match status" value="1"/>
</dbReference>
<dbReference type="SUPFAM" id="SSF46689">
    <property type="entry name" value="Homeodomain-like"/>
    <property type="match status" value="1"/>
</dbReference>
<protein>
    <recommendedName>
        <fullName evidence="1">HTH myb-type domain-containing protein</fullName>
    </recommendedName>
</protein>